<accession>A0A8B8CIC8</accession>
<proteinExistence type="predicted"/>
<dbReference type="AlphaFoldDB" id="A0A8B8CIC8"/>
<dbReference type="Proteomes" id="UP000694844">
    <property type="component" value="Chromosome 2"/>
</dbReference>
<feature type="compositionally biased region" description="Acidic residues" evidence="3">
    <location>
        <begin position="355"/>
        <end position="366"/>
    </location>
</feature>
<reference evidence="6" key="1">
    <citation type="submission" date="2025-08" db="UniProtKB">
        <authorList>
            <consortium name="RefSeq"/>
        </authorList>
    </citation>
    <scope>IDENTIFICATION</scope>
    <source>
        <tissue evidence="6">Whole sample</tissue>
    </source>
</reference>
<dbReference type="SMART" id="SM00219">
    <property type="entry name" value="TyrKc"/>
    <property type="match status" value="1"/>
</dbReference>
<dbReference type="InterPro" id="IPR001245">
    <property type="entry name" value="Ser-Thr/Tyr_kinase_cat_dom"/>
</dbReference>
<evidence type="ECO:0000256" key="1">
    <source>
        <dbReference type="ARBA" id="ARBA00022741"/>
    </source>
</evidence>
<dbReference type="Gene3D" id="1.10.510.10">
    <property type="entry name" value="Transferase(Phosphotransferase) domain 1"/>
    <property type="match status" value="1"/>
</dbReference>
<dbReference type="GO" id="GO:0005524">
    <property type="term" value="F:ATP binding"/>
    <property type="evidence" value="ECO:0007669"/>
    <property type="project" value="UniProtKB-KW"/>
</dbReference>
<dbReference type="KEGG" id="cvn:111119245"/>
<dbReference type="OrthoDB" id="3256376at2759"/>
<keyword evidence="2" id="KW-0067">ATP-binding</keyword>
<dbReference type="GO" id="GO:0004713">
    <property type="term" value="F:protein tyrosine kinase activity"/>
    <property type="evidence" value="ECO:0007669"/>
    <property type="project" value="InterPro"/>
</dbReference>
<evidence type="ECO:0000313" key="5">
    <source>
        <dbReference type="Proteomes" id="UP000694844"/>
    </source>
</evidence>
<dbReference type="SUPFAM" id="SSF56112">
    <property type="entry name" value="Protein kinase-like (PK-like)"/>
    <property type="match status" value="1"/>
</dbReference>
<sequence length="402" mass="46860">MEVAEKNRELKEQSGIDLMEISSDDNYKIESEGCTGNINVTERVTDDFLKYTYNRLKEIDSKRMCVEPWPPRKSVSSDGTKLHYRFPRSTRLLDIVLHKDRGETISPYIELLYELANHMDTFHSAGWIFRSLRAKNVWILETKKKEQNIVIPKFGKYRMIVSSEYDTHLEQIKVENREDVDAVQWLPIEAIKAGLYSKESDVYAFGMITWEVMSAFGQEGVVYDQDEERELTCIPFNYQQSENILQHLIEGYIPEKPAKCPDWFYQEITRPCLLHQKIDRPSMKTILQILQTRLHKALPKQIISNPSTYQDLYQDSNQYEDFCDDYDDRSKLSTPVARSPPTPLPAPTSFQDVDAYYDDDDDDDDAISSPTLSALFLKESKPQDPSKHQSPIREDHLLSRQF</sequence>
<dbReference type="InterPro" id="IPR050198">
    <property type="entry name" value="Non-receptor_tyrosine_kinases"/>
</dbReference>
<dbReference type="PANTHER" id="PTHR24418">
    <property type="entry name" value="TYROSINE-PROTEIN KINASE"/>
    <property type="match status" value="1"/>
</dbReference>
<name>A0A8B8CIC8_CRAVI</name>
<gene>
    <name evidence="6" type="primary">LOC111119245</name>
</gene>
<dbReference type="InterPro" id="IPR011009">
    <property type="entry name" value="Kinase-like_dom_sf"/>
</dbReference>
<feature type="domain" description="Protein kinase" evidence="4">
    <location>
        <begin position="1"/>
        <end position="298"/>
    </location>
</feature>
<feature type="compositionally biased region" description="Basic and acidic residues" evidence="3">
    <location>
        <begin position="378"/>
        <end position="402"/>
    </location>
</feature>
<dbReference type="InterPro" id="IPR020635">
    <property type="entry name" value="Tyr_kinase_cat_dom"/>
</dbReference>
<dbReference type="Pfam" id="PF07714">
    <property type="entry name" value="PK_Tyr_Ser-Thr"/>
    <property type="match status" value="1"/>
</dbReference>
<keyword evidence="1" id="KW-0547">Nucleotide-binding</keyword>
<evidence type="ECO:0000313" key="6">
    <source>
        <dbReference type="RefSeq" id="XP_022314944.1"/>
    </source>
</evidence>
<dbReference type="GeneID" id="111119245"/>
<keyword evidence="5" id="KW-1185">Reference proteome</keyword>
<dbReference type="RefSeq" id="XP_022314944.1">
    <property type="nucleotide sequence ID" value="XM_022459236.1"/>
</dbReference>
<organism evidence="5 6">
    <name type="scientific">Crassostrea virginica</name>
    <name type="common">Eastern oyster</name>
    <dbReference type="NCBI Taxonomy" id="6565"/>
    <lineage>
        <taxon>Eukaryota</taxon>
        <taxon>Metazoa</taxon>
        <taxon>Spiralia</taxon>
        <taxon>Lophotrochozoa</taxon>
        <taxon>Mollusca</taxon>
        <taxon>Bivalvia</taxon>
        <taxon>Autobranchia</taxon>
        <taxon>Pteriomorphia</taxon>
        <taxon>Ostreida</taxon>
        <taxon>Ostreoidea</taxon>
        <taxon>Ostreidae</taxon>
        <taxon>Crassostrea</taxon>
    </lineage>
</organism>
<dbReference type="PROSITE" id="PS50011">
    <property type="entry name" value="PROTEIN_KINASE_DOM"/>
    <property type="match status" value="1"/>
</dbReference>
<evidence type="ECO:0000256" key="2">
    <source>
        <dbReference type="ARBA" id="ARBA00022840"/>
    </source>
</evidence>
<dbReference type="InterPro" id="IPR000719">
    <property type="entry name" value="Prot_kinase_dom"/>
</dbReference>
<protein>
    <submittedName>
        <fullName evidence="6">Fibroblast growth factor receptor 4-like</fullName>
    </submittedName>
</protein>
<feature type="region of interest" description="Disordered" evidence="3">
    <location>
        <begin position="330"/>
        <end position="402"/>
    </location>
</feature>
<evidence type="ECO:0000259" key="4">
    <source>
        <dbReference type="PROSITE" id="PS50011"/>
    </source>
</evidence>
<evidence type="ECO:0000256" key="3">
    <source>
        <dbReference type="SAM" id="MobiDB-lite"/>
    </source>
</evidence>